<dbReference type="AlphaFoldDB" id="A0AAV5QGI4"/>
<reference evidence="2 3" key="1">
    <citation type="journal article" date="2023" name="Elife">
        <title>Identification of key yeast species and microbe-microbe interactions impacting larval growth of Drosophila in the wild.</title>
        <authorList>
            <person name="Mure A."/>
            <person name="Sugiura Y."/>
            <person name="Maeda R."/>
            <person name="Honda K."/>
            <person name="Sakurai N."/>
            <person name="Takahashi Y."/>
            <person name="Watada M."/>
            <person name="Katoh T."/>
            <person name="Gotoh A."/>
            <person name="Gotoh Y."/>
            <person name="Taniguchi I."/>
            <person name="Nakamura K."/>
            <person name="Hayashi T."/>
            <person name="Katayama T."/>
            <person name="Uemura T."/>
            <person name="Hattori Y."/>
        </authorList>
    </citation>
    <scope>NUCLEOTIDE SEQUENCE [LARGE SCALE GENOMIC DNA]</scope>
    <source>
        <strain evidence="2 3">SC-9</strain>
    </source>
</reference>
<proteinExistence type="predicted"/>
<accession>A0AAV5QGI4</accession>
<keyword evidence="3" id="KW-1185">Reference proteome</keyword>
<dbReference type="EMBL" id="BTFZ01000002">
    <property type="protein sequence ID" value="GMM33570.1"/>
    <property type="molecule type" value="Genomic_DNA"/>
</dbReference>
<feature type="compositionally biased region" description="Polar residues" evidence="1">
    <location>
        <begin position="207"/>
        <end position="219"/>
    </location>
</feature>
<name>A0AAV5QGI4_9ASCO</name>
<comment type="caution">
    <text evidence="2">The sequence shown here is derived from an EMBL/GenBank/DDBJ whole genome shotgun (WGS) entry which is preliminary data.</text>
</comment>
<evidence type="ECO:0000256" key="1">
    <source>
        <dbReference type="SAM" id="MobiDB-lite"/>
    </source>
</evidence>
<feature type="region of interest" description="Disordered" evidence="1">
    <location>
        <begin position="197"/>
        <end position="219"/>
    </location>
</feature>
<evidence type="ECO:0000313" key="3">
    <source>
        <dbReference type="Proteomes" id="UP001360560"/>
    </source>
</evidence>
<dbReference type="Proteomes" id="UP001360560">
    <property type="component" value="Unassembled WGS sequence"/>
</dbReference>
<sequence length="323" mass="37514">MSLYSSSSSSSTQNQNQFLTALCDFKIIYTIDQLLELRNDFTKTCIEPSEGKSFGNDFKEENPKDPISARNHMFSNSKRHSKPLILSPEMNELWCLSSTEPWKYSIIDSKSWTRCLFYSFFRLMLDFTNQILDHLTSNPQKYHHQSNNSEYTTSKSHSSTFQEYTYSSAPTSIRSQNLVNRYSANGYYGYPDPFADQQQSAKVQQQPHSTNNWYQNSGSHEVNNNSHYKNYPNFNNLHQMPSQMPDFYSAPGFNKLKSSNNFNNNNENYILYDPNTNISYYVIQNPEQIRAAAAAAASQMKNPQYLSANSPDYYYYYNEDNNN</sequence>
<dbReference type="RefSeq" id="XP_064850570.1">
    <property type="nucleotide sequence ID" value="XM_064994498.1"/>
</dbReference>
<protein>
    <submittedName>
        <fullName evidence="2">Uncharacterized protein</fullName>
    </submittedName>
</protein>
<organism evidence="2 3">
    <name type="scientific">Saccharomycopsis crataegensis</name>
    <dbReference type="NCBI Taxonomy" id="43959"/>
    <lineage>
        <taxon>Eukaryota</taxon>
        <taxon>Fungi</taxon>
        <taxon>Dikarya</taxon>
        <taxon>Ascomycota</taxon>
        <taxon>Saccharomycotina</taxon>
        <taxon>Saccharomycetes</taxon>
        <taxon>Saccharomycopsidaceae</taxon>
        <taxon>Saccharomycopsis</taxon>
    </lineage>
</organism>
<feature type="compositionally biased region" description="Low complexity" evidence="1">
    <location>
        <begin position="197"/>
        <end position="206"/>
    </location>
</feature>
<gene>
    <name evidence="2" type="ORF">DASC09_008950</name>
</gene>
<evidence type="ECO:0000313" key="2">
    <source>
        <dbReference type="EMBL" id="GMM33570.1"/>
    </source>
</evidence>
<dbReference type="GeneID" id="90071549"/>